<evidence type="ECO:0000259" key="2">
    <source>
        <dbReference type="Pfam" id="PF15978"/>
    </source>
</evidence>
<reference evidence="3 4" key="1">
    <citation type="submission" date="2018-08" db="EMBL/GenBank/DDBJ databases">
        <title>Genome sequence of strict halophilic Halobacillus trueperi SS1 isolated from Lunsu, a salty water body of North West Himalayas.</title>
        <authorList>
            <person name="Gupta S."/>
            <person name="Sharma P."/>
            <person name="Dev K."/>
            <person name="Baumler D."/>
            <person name="Sourirajan A."/>
        </authorList>
    </citation>
    <scope>NUCLEOTIDE SEQUENCE [LARGE SCALE GENOMIC DNA]</scope>
    <source>
        <strain evidence="3 4">SS1</strain>
    </source>
</reference>
<evidence type="ECO:0000259" key="1">
    <source>
        <dbReference type="Pfam" id="PF06527"/>
    </source>
</evidence>
<proteinExistence type="predicted"/>
<dbReference type="InterPro" id="IPR009492">
    <property type="entry name" value="TniQ"/>
</dbReference>
<feature type="non-terminal residue" evidence="3">
    <location>
        <position position="627"/>
    </location>
</feature>
<dbReference type="InterPro" id="IPR032750">
    <property type="entry name" value="TnsD_C"/>
</dbReference>
<name>A0A3D8VTK1_9BACI</name>
<dbReference type="Proteomes" id="UP000257032">
    <property type="component" value="Unassembled WGS sequence"/>
</dbReference>
<comment type="caution">
    <text evidence="3">The sequence shown here is derived from an EMBL/GenBank/DDBJ whole genome shotgun (WGS) entry which is preliminary data.</text>
</comment>
<dbReference type="AlphaFoldDB" id="A0A3D8VTK1"/>
<accession>A0A3D8VTK1</accession>
<protein>
    <submittedName>
        <fullName evidence="3">Transposase</fullName>
    </submittedName>
</protein>
<sequence length="627" mass="73487">MNGSLSRELLKALWKVLKRRKTMLHWFPTPYPDELLYSLFARYHIRSGNTSPKMTTEDLFGKRTVRSVWDLPANLNTLSYRLNSYMDSDQFIDQHTMFPYYAAFLLPWQKRKVKKSMLDLKGSTIHTRIGISASGVKPKKYLWTCTLCMGSDMDRYGETYWRRTHQAPGVFICPTHQTPLEETDRLVKAENQHEYIGASPSIKRKPMNLNTFTQEEVGHLSDIAQYTSNILNGQALQGSANRIRKKYIERLKREDLASLNGFVKRDRVYQSFRSMFSDQLLDVLQSQVVFEEADWLTMIFQKHRKSFHPLRHILILMYLNTELEELFKERYCPFGKGPWLCLNSACESFERSVVTSLSITICSDTRKPVGTFECACGFVYSRRGPDQEAGDRYRVGTIKKYGEVWENTLVKLVNKGVTLKDISLKLNADRETVKKYAARLDLKVYWKPPKNEKRKAEPSIVGTERLEEKKGEWLELQKKYPHKSKTSLRKTAPDVYAFLYRHDRNWLHTYSPLRKQSTPSLRRVDWEERDAELLEGVKELMKNWDCGPEKPTKKTETAIGKKVGKLSWIQKCGDKLPRTMGYIREVEESVESFQKRRVDFALRKSKEEQERIIEWKIYRKAGLRPDV</sequence>
<dbReference type="Pfam" id="PF15978">
    <property type="entry name" value="TnsD"/>
    <property type="match status" value="1"/>
</dbReference>
<feature type="domain" description="TniQ" evidence="1">
    <location>
        <begin position="26"/>
        <end position="180"/>
    </location>
</feature>
<evidence type="ECO:0000313" key="3">
    <source>
        <dbReference type="EMBL" id="RDY72593.1"/>
    </source>
</evidence>
<dbReference type="EMBL" id="QTLC01000007">
    <property type="protein sequence ID" value="RDY72593.1"/>
    <property type="molecule type" value="Genomic_DNA"/>
</dbReference>
<gene>
    <name evidence="3" type="ORF">DXT76_01245</name>
</gene>
<evidence type="ECO:0000313" key="4">
    <source>
        <dbReference type="Proteomes" id="UP000257032"/>
    </source>
</evidence>
<feature type="domain" description="Transposon Tn7 transposition protein TnsD C-terminal" evidence="2">
    <location>
        <begin position="223"/>
        <end position="583"/>
    </location>
</feature>
<dbReference type="Pfam" id="PF06527">
    <property type="entry name" value="TniQ"/>
    <property type="match status" value="1"/>
</dbReference>
<organism evidence="3 4">
    <name type="scientific">Halobacillus trueperi</name>
    <dbReference type="NCBI Taxonomy" id="156205"/>
    <lineage>
        <taxon>Bacteria</taxon>
        <taxon>Bacillati</taxon>
        <taxon>Bacillota</taxon>
        <taxon>Bacilli</taxon>
        <taxon>Bacillales</taxon>
        <taxon>Bacillaceae</taxon>
        <taxon>Halobacillus</taxon>
    </lineage>
</organism>